<dbReference type="SMART" id="SM00947">
    <property type="entry name" value="Pro_CA"/>
    <property type="match status" value="1"/>
</dbReference>
<evidence type="ECO:0000313" key="9">
    <source>
        <dbReference type="Proteomes" id="UP001143362"/>
    </source>
</evidence>
<evidence type="ECO:0000256" key="2">
    <source>
        <dbReference type="ARBA" id="ARBA00006217"/>
    </source>
</evidence>
<evidence type="ECO:0000313" key="8">
    <source>
        <dbReference type="EMBL" id="MCX2980198.1"/>
    </source>
</evidence>
<comment type="catalytic activity">
    <reaction evidence="7">
        <text>hydrogencarbonate + H(+) = CO2 + H2O</text>
        <dbReference type="Rhea" id="RHEA:10748"/>
        <dbReference type="ChEBI" id="CHEBI:15377"/>
        <dbReference type="ChEBI" id="CHEBI:15378"/>
        <dbReference type="ChEBI" id="CHEBI:16526"/>
        <dbReference type="ChEBI" id="CHEBI:17544"/>
        <dbReference type="EC" id="4.2.1.1"/>
    </reaction>
</comment>
<evidence type="ECO:0000256" key="3">
    <source>
        <dbReference type="ARBA" id="ARBA00012925"/>
    </source>
</evidence>
<evidence type="ECO:0000256" key="6">
    <source>
        <dbReference type="ARBA" id="ARBA00023239"/>
    </source>
</evidence>
<dbReference type="EC" id="4.2.1.1" evidence="3"/>
<sequence length="212" mass="23191">MSDIKALVDGFSGFRNQYMKDSSGRYKGLADYGPHSRILVIACCDSRADPAIITNSSTGDMMVIRNIANLVPPHLAVSEFQETDAALEFASLYLELEHIIVLGHSRCGGVRSLLTRLIDDMVPDSALDSWMSVAEPAAKSVLADMPDASLDDQACACSRRALVASLDNLRHYPGVAKRLDAGQLQLHGWYFNLASGELQAWDEEGQEYVELV</sequence>
<keyword evidence="5" id="KW-0862">Zinc</keyword>
<reference evidence="8" key="1">
    <citation type="submission" date="2019-02" db="EMBL/GenBank/DDBJ databases">
        <authorList>
            <person name="Li S.-H."/>
        </authorList>
    </citation>
    <scope>NUCLEOTIDE SEQUENCE</scope>
    <source>
        <strain evidence="8">IMCC14734</strain>
    </source>
</reference>
<protein>
    <recommendedName>
        <fullName evidence="3">carbonic anhydrase</fullName>
        <ecNumber evidence="3">4.2.1.1</ecNumber>
    </recommendedName>
</protein>
<evidence type="ECO:0000256" key="7">
    <source>
        <dbReference type="ARBA" id="ARBA00048348"/>
    </source>
</evidence>
<gene>
    <name evidence="8" type="ORF">EYC98_04870</name>
</gene>
<comment type="similarity">
    <text evidence="2">Belongs to the beta-class carbonic anhydrase family.</text>
</comment>
<accession>A0ABT3TD21</accession>
<dbReference type="Pfam" id="PF00484">
    <property type="entry name" value="Pro_CA"/>
    <property type="match status" value="1"/>
</dbReference>
<dbReference type="PANTHER" id="PTHR11002:SF76">
    <property type="entry name" value="CARBONIC ANHYDRASE"/>
    <property type="match status" value="1"/>
</dbReference>
<keyword evidence="6" id="KW-0456">Lyase</keyword>
<dbReference type="SUPFAM" id="SSF53056">
    <property type="entry name" value="beta-carbonic anhydrase, cab"/>
    <property type="match status" value="1"/>
</dbReference>
<dbReference type="PANTHER" id="PTHR11002">
    <property type="entry name" value="CARBONIC ANHYDRASE"/>
    <property type="match status" value="1"/>
</dbReference>
<dbReference type="Proteomes" id="UP001143362">
    <property type="component" value="Unassembled WGS sequence"/>
</dbReference>
<evidence type="ECO:0000256" key="4">
    <source>
        <dbReference type="ARBA" id="ARBA00022723"/>
    </source>
</evidence>
<keyword evidence="4" id="KW-0479">Metal-binding</keyword>
<name>A0ABT3TD21_9GAMM</name>
<dbReference type="EMBL" id="SHNN01000001">
    <property type="protein sequence ID" value="MCX2980198.1"/>
    <property type="molecule type" value="Genomic_DNA"/>
</dbReference>
<keyword evidence="9" id="KW-1185">Reference proteome</keyword>
<evidence type="ECO:0000256" key="5">
    <source>
        <dbReference type="ARBA" id="ARBA00022833"/>
    </source>
</evidence>
<organism evidence="8 9">
    <name type="scientific">Candidatus Litorirhabdus singularis</name>
    <dbReference type="NCBI Taxonomy" id="2518993"/>
    <lineage>
        <taxon>Bacteria</taxon>
        <taxon>Pseudomonadati</taxon>
        <taxon>Pseudomonadota</taxon>
        <taxon>Gammaproteobacteria</taxon>
        <taxon>Cellvibrionales</taxon>
        <taxon>Halieaceae</taxon>
        <taxon>Candidatus Litorirhabdus</taxon>
    </lineage>
</organism>
<comment type="caution">
    <text evidence="8">The sequence shown here is derived from an EMBL/GenBank/DDBJ whole genome shotgun (WGS) entry which is preliminary data.</text>
</comment>
<dbReference type="InterPro" id="IPR001765">
    <property type="entry name" value="Carbonic_anhydrase"/>
</dbReference>
<dbReference type="RefSeq" id="WP_279244177.1">
    <property type="nucleotide sequence ID" value="NZ_SHNN01000001.1"/>
</dbReference>
<evidence type="ECO:0000256" key="1">
    <source>
        <dbReference type="ARBA" id="ARBA00001947"/>
    </source>
</evidence>
<dbReference type="InterPro" id="IPR036874">
    <property type="entry name" value="Carbonic_anhydrase_sf"/>
</dbReference>
<dbReference type="Gene3D" id="3.40.1050.10">
    <property type="entry name" value="Carbonic anhydrase"/>
    <property type="match status" value="1"/>
</dbReference>
<comment type="cofactor">
    <cofactor evidence="1">
        <name>Zn(2+)</name>
        <dbReference type="ChEBI" id="CHEBI:29105"/>
    </cofactor>
</comment>
<proteinExistence type="inferred from homology"/>